<dbReference type="AlphaFoldDB" id="A0A0E0LW31"/>
<evidence type="ECO:0000313" key="1">
    <source>
        <dbReference type="EnsemblPlants" id="OPUNC08G16380.2"/>
    </source>
</evidence>
<protein>
    <submittedName>
        <fullName evidence="1">Uncharacterized protein</fullName>
    </submittedName>
</protein>
<evidence type="ECO:0000313" key="2">
    <source>
        <dbReference type="Proteomes" id="UP000026962"/>
    </source>
</evidence>
<name>A0A0E0LW31_ORYPU</name>
<accession>A0A0E0LW31</accession>
<organism evidence="1">
    <name type="scientific">Oryza punctata</name>
    <name type="common">Red rice</name>
    <dbReference type="NCBI Taxonomy" id="4537"/>
    <lineage>
        <taxon>Eukaryota</taxon>
        <taxon>Viridiplantae</taxon>
        <taxon>Streptophyta</taxon>
        <taxon>Embryophyta</taxon>
        <taxon>Tracheophyta</taxon>
        <taxon>Spermatophyta</taxon>
        <taxon>Magnoliopsida</taxon>
        <taxon>Liliopsida</taxon>
        <taxon>Poales</taxon>
        <taxon>Poaceae</taxon>
        <taxon>BOP clade</taxon>
        <taxon>Oryzoideae</taxon>
        <taxon>Oryzeae</taxon>
        <taxon>Oryzinae</taxon>
        <taxon>Oryza</taxon>
    </lineage>
</organism>
<sequence>MASRKGTQNVGPLVSVMLRMGAQTCRRGVRASRRSFASNELATRSRLPCQCSDAGWGEGFGEGTTVEAIIVDAAVGGAGSW</sequence>
<dbReference type="Proteomes" id="UP000026962">
    <property type="component" value="Chromosome 8"/>
</dbReference>
<proteinExistence type="predicted"/>
<dbReference type="EnsemblPlants" id="OPUNC08G16380.2">
    <property type="protein sequence ID" value="OPUNC08G16380.2"/>
    <property type="gene ID" value="OPUNC08G16380"/>
</dbReference>
<keyword evidence="2" id="KW-1185">Reference proteome</keyword>
<dbReference type="HOGENOM" id="CLU_2578006_0_0_1"/>
<reference evidence="1" key="2">
    <citation type="submission" date="2018-05" db="EMBL/GenBank/DDBJ databases">
        <title>OpunRS2 (Oryza punctata Reference Sequence Version 2).</title>
        <authorList>
            <person name="Zhang J."/>
            <person name="Kudrna D."/>
            <person name="Lee S."/>
            <person name="Talag J."/>
            <person name="Welchert J."/>
            <person name="Wing R.A."/>
        </authorList>
    </citation>
    <scope>NUCLEOTIDE SEQUENCE [LARGE SCALE GENOMIC DNA]</scope>
</reference>
<reference evidence="1" key="1">
    <citation type="submission" date="2015-04" db="UniProtKB">
        <authorList>
            <consortium name="EnsemblPlants"/>
        </authorList>
    </citation>
    <scope>IDENTIFICATION</scope>
</reference>
<dbReference type="Gramene" id="OPUNC08G16380.2">
    <property type="protein sequence ID" value="OPUNC08G16380.2"/>
    <property type="gene ID" value="OPUNC08G16380"/>
</dbReference>